<keyword evidence="4" id="KW-0411">Iron-sulfur</keyword>
<dbReference type="Proteomes" id="UP000028702">
    <property type="component" value="Unassembled WGS sequence"/>
</dbReference>
<dbReference type="InterPro" id="IPR036010">
    <property type="entry name" value="2Fe-2S_ferredoxin-like_sf"/>
</dbReference>
<dbReference type="SUPFAM" id="SSF54292">
    <property type="entry name" value="2Fe-2S ferredoxin-like"/>
    <property type="match status" value="1"/>
</dbReference>
<sequence>MKIIVADSGGVEHALDAVEGWRVMEIIRAHGFGLEAECGGSCVCGTCQVHVDPAWAARLHEPREDELERLDENFAEPDERLSCQLIFTEELDGLRLVLPENVKAPEPA</sequence>
<name>A0A081B9P8_9HYPH</name>
<dbReference type="InterPro" id="IPR001055">
    <property type="entry name" value="Adrenodoxin-like"/>
</dbReference>
<evidence type="ECO:0000256" key="4">
    <source>
        <dbReference type="ARBA" id="ARBA00023014"/>
    </source>
</evidence>
<dbReference type="CDD" id="cd00207">
    <property type="entry name" value="fer2"/>
    <property type="match status" value="1"/>
</dbReference>
<dbReference type="RefSeq" id="WP_045444615.1">
    <property type="nucleotide sequence ID" value="NZ_BBIO01000005.1"/>
</dbReference>
<comment type="caution">
    <text evidence="6">The sequence shown here is derived from an EMBL/GenBank/DDBJ whole genome shotgun (WGS) entry which is preliminary data.</text>
</comment>
<evidence type="ECO:0000256" key="2">
    <source>
        <dbReference type="ARBA" id="ARBA00022723"/>
    </source>
</evidence>
<dbReference type="GO" id="GO:0140647">
    <property type="term" value="P:P450-containing electron transport chain"/>
    <property type="evidence" value="ECO:0007669"/>
    <property type="project" value="InterPro"/>
</dbReference>
<evidence type="ECO:0000313" key="7">
    <source>
        <dbReference type="Proteomes" id="UP000028702"/>
    </source>
</evidence>
<evidence type="ECO:0000313" key="6">
    <source>
        <dbReference type="EMBL" id="GAK44766.1"/>
    </source>
</evidence>
<dbReference type="Gene3D" id="3.10.20.30">
    <property type="match status" value="1"/>
</dbReference>
<keyword evidence="1" id="KW-0001">2Fe-2S</keyword>
<dbReference type="Pfam" id="PF00111">
    <property type="entry name" value="Fer2"/>
    <property type="match status" value="1"/>
</dbReference>
<evidence type="ECO:0000256" key="3">
    <source>
        <dbReference type="ARBA" id="ARBA00023004"/>
    </source>
</evidence>
<protein>
    <submittedName>
        <fullName evidence="6">Ferredoxin</fullName>
    </submittedName>
</protein>
<dbReference type="InterPro" id="IPR001041">
    <property type="entry name" value="2Fe-2S_ferredoxin-type"/>
</dbReference>
<keyword evidence="7" id="KW-1185">Reference proteome</keyword>
<keyword evidence="2" id="KW-0479">Metal-binding</keyword>
<keyword evidence="3" id="KW-0408">Iron</keyword>
<dbReference type="PROSITE" id="PS51085">
    <property type="entry name" value="2FE2S_FER_2"/>
    <property type="match status" value="1"/>
</dbReference>
<dbReference type="AlphaFoldDB" id="A0A081B9P8"/>
<dbReference type="eggNOG" id="COG0633">
    <property type="taxonomic scope" value="Bacteria"/>
</dbReference>
<dbReference type="GO" id="GO:0046872">
    <property type="term" value="F:metal ion binding"/>
    <property type="evidence" value="ECO:0007669"/>
    <property type="project" value="UniProtKB-KW"/>
</dbReference>
<dbReference type="GO" id="GO:0009055">
    <property type="term" value="F:electron transfer activity"/>
    <property type="evidence" value="ECO:0007669"/>
    <property type="project" value="TreeGrafter"/>
</dbReference>
<accession>A0A081B9P8</accession>
<gene>
    <name evidence="6" type="ORF">M2A_1265</name>
</gene>
<proteinExistence type="predicted"/>
<organism evidence="6 7">
    <name type="scientific">Tepidicaulis marinus</name>
    <dbReference type="NCBI Taxonomy" id="1333998"/>
    <lineage>
        <taxon>Bacteria</taxon>
        <taxon>Pseudomonadati</taxon>
        <taxon>Pseudomonadota</taxon>
        <taxon>Alphaproteobacteria</taxon>
        <taxon>Hyphomicrobiales</taxon>
        <taxon>Parvibaculaceae</taxon>
        <taxon>Tepidicaulis</taxon>
    </lineage>
</organism>
<dbReference type="STRING" id="1333998.M2A_1265"/>
<dbReference type="PANTHER" id="PTHR23426:SF63">
    <property type="entry name" value="TRANSFER PROTEIN, PUTATIVE-RELATED"/>
    <property type="match status" value="1"/>
</dbReference>
<dbReference type="EMBL" id="BBIO01000005">
    <property type="protein sequence ID" value="GAK44766.1"/>
    <property type="molecule type" value="Genomic_DNA"/>
</dbReference>
<dbReference type="PANTHER" id="PTHR23426">
    <property type="entry name" value="FERREDOXIN/ADRENODOXIN"/>
    <property type="match status" value="1"/>
</dbReference>
<dbReference type="GO" id="GO:0051537">
    <property type="term" value="F:2 iron, 2 sulfur cluster binding"/>
    <property type="evidence" value="ECO:0007669"/>
    <property type="project" value="UniProtKB-KW"/>
</dbReference>
<reference evidence="6 7" key="1">
    <citation type="submission" date="2014-07" db="EMBL/GenBank/DDBJ databases">
        <title>Tepidicaulis marinum gen. nov., sp. nov., a novel marine bacterium denitrifying nitrate to nitrous oxide strictly under microaerobic conditions.</title>
        <authorList>
            <person name="Takeuchi M."/>
            <person name="Yamagishi T."/>
            <person name="Kamagata Y."/>
            <person name="Oshima K."/>
            <person name="Hattori M."/>
            <person name="Katayama T."/>
            <person name="Hanada S."/>
            <person name="Tamaki H."/>
            <person name="Marumo K."/>
            <person name="Maeda H."/>
            <person name="Nedachi M."/>
            <person name="Iwasaki W."/>
            <person name="Suwa Y."/>
            <person name="Sakata S."/>
        </authorList>
    </citation>
    <scope>NUCLEOTIDE SEQUENCE [LARGE SCALE GENOMIC DNA]</scope>
    <source>
        <strain evidence="6 7">MA2</strain>
    </source>
</reference>
<dbReference type="InterPro" id="IPR012675">
    <property type="entry name" value="Beta-grasp_dom_sf"/>
</dbReference>
<feature type="domain" description="2Fe-2S ferredoxin-type" evidence="5">
    <location>
        <begin position="1"/>
        <end position="102"/>
    </location>
</feature>
<evidence type="ECO:0000256" key="1">
    <source>
        <dbReference type="ARBA" id="ARBA00022714"/>
    </source>
</evidence>
<evidence type="ECO:0000259" key="5">
    <source>
        <dbReference type="PROSITE" id="PS51085"/>
    </source>
</evidence>